<protein>
    <submittedName>
        <fullName evidence="1">Positive regulation of extrinsic apoptotic signaling pathway via death domain receptors</fullName>
    </submittedName>
</protein>
<gene>
    <name evidence="1" type="primary">PIDD1_2</name>
    <name evidence="1" type="ORF">OS493_022012</name>
</gene>
<accession>A0A9W9YYT5</accession>
<evidence type="ECO:0000313" key="2">
    <source>
        <dbReference type="Proteomes" id="UP001163046"/>
    </source>
</evidence>
<organism evidence="1 2">
    <name type="scientific">Desmophyllum pertusum</name>
    <dbReference type="NCBI Taxonomy" id="174260"/>
    <lineage>
        <taxon>Eukaryota</taxon>
        <taxon>Metazoa</taxon>
        <taxon>Cnidaria</taxon>
        <taxon>Anthozoa</taxon>
        <taxon>Hexacorallia</taxon>
        <taxon>Scleractinia</taxon>
        <taxon>Caryophylliina</taxon>
        <taxon>Caryophylliidae</taxon>
        <taxon>Desmophyllum</taxon>
    </lineage>
</organism>
<sequence>MRSTASAVGLFYCACHGGSAHVMASLPAIGVSTSHAQEKTSKRIIFADIVTEKSSSWILKETGVCITFSSKAVPDPRLVTSSLWRPGTVSPPLEENEMLVSNVIELACDDLVGITFSGVTVALSHSATDLGGYELVMKEQTNAEDNVWKDLETWCPSDPLSENSESQSELRFAQAKITSFSMYAVTWRRKSYTFSRPISEKKPEYTCTCPEYPDVSVSIPTRSLSSTEDFTLTMKVQEVPNDDPEDRRVFLGPILHISCSLDVELQEPALIRIPITLQQDQIKLPDPSSSHVRIFDRSKKDKSQEWVEITRQLKTPAQIENGVVTFQVNHFSE</sequence>
<keyword evidence="2" id="KW-1185">Reference proteome</keyword>
<dbReference type="Proteomes" id="UP001163046">
    <property type="component" value="Unassembled WGS sequence"/>
</dbReference>
<name>A0A9W9YYT5_9CNID</name>
<dbReference type="AlphaFoldDB" id="A0A9W9YYT5"/>
<evidence type="ECO:0000313" key="1">
    <source>
        <dbReference type="EMBL" id="KAJ7371915.1"/>
    </source>
</evidence>
<keyword evidence="1" id="KW-0675">Receptor</keyword>
<dbReference type="EMBL" id="MU826840">
    <property type="protein sequence ID" value="KAJ7371915.1"/>
    <property type="molecule type" value="Genomic_DNA"/>
</dbReference>
<dbReference type="Gene3D" id="2.60.220.30">
    <property type="match status" value="2"/>
</dbReference>
<comment type="caution">
    <text evidence="1">The sequence shown here is derived from an EMBL/GenBank/DDBJ whole genome shotgun (WGS) entry which is preliminary data.</text>
</comment>
<proteinExistence type="predicted"/>
<reference evidence="1" key="1">
    <citation type="submission" date="2023-01" db="EMBL/GenBank/DDBJ databases">
        <title>Genome assembly of the deep-sea coral Lophelia pertusa.</title>
        <authorList>
            <person name="Herrera S."/>
            <person name="Cordes E."/>
        </authorList>
    </citation>
    <scope>NUCLEOTIDE SEQUENCE</scope>
    <source>
        <strain evidence="1">USNM1676648</strain>
        <tissue evidence="1">Polyp</tissue>
    </source>
</reference>
<dbReference type="OrthoDB" id="5988667at2759"/>